<evidence type="ECO:0000256" key="14">
    <source>
        <dbReference type="SAM" id="Coils"/>
    </source>
</evidence>
<gene>
    <name evidence="17" type="ORF">CLODIP_2_CD11315</name>
</gene>
<keyword evidence="9" id="KW-0735">Signal-anchor</keyword>
<evidence type="ECO:0000256" key="12">
    <source>
        <dbReference type="ARBA" id="ARBA00023136"/>
    </source>
</evidence>
<comment type="caution">
    <text evidence="17">The sequence shown here is derived from an EMBL/GenBank/DDBJ whole genome shotgun (WGS) entry which is preliminary data.</text>
</comment>
<keyword evidence="7" id="KW-0378">Hydrolase</keyword>
<dbReference type="FunFam" id="3.40.50.1820:FF:000021">
    <property type="entry name" value="Lipase"/>
    <property type="match status" value="1"/>
</dbReference>
<evidence type="ECO:0000256" key="3">
    <source>
        <dbReference type="ARBA" id="ARBA00022676"/>
    </source>
</evidence>
<keyword evidence="10" id="KW-1133">Transmembrane helix</keyword>
<dbReference type="SUPFAM" id="SSF53474">
    <property type="entry name" value="alpha/beta-Hydrolases"/>
    <property type="match status" value="2"/>
</dbReference>
<proteinExistence type="inferred from homology"/>
<evidence type="ECO:0000256" key="4">
    <source>
        <dbReference type="ARBA" id="ARBA00022679"/>
    </source>
</evidence>
<comment type="similarity">
    <text evidence="2">Belongs to the AB hydrolase superfamily. Lipase family.</text>
</comment>
<evidence type="ECO:0000313" key="18">
    <source>
        <dbReference type="Proteomes" id="UP000494165"/>
    </source>
</evidence>
<dbReference type="InterPro" id="IPR003378">
    <property type="entry name" value="Fringe-like_glycosylTrfase"/>
</dbReference>
<dbReference type="GO" id="GO:0016042">
    <property type="term" value="P:lipid catabolic process"/>
    <property type="evidence" value="ECO:0007669"/>
    <property type="project" value="UniProtKB-KW"/>
</dbReference>
<evidence type="ECO:0000256" key="7">
    <source>
        <dbReference type="ARBA" id="ARBA00022801"/>
    </source>
</evidence>
<dbReference type="Pfam" id="PF02434">
    <property type="entry name" value="Fringe"/>
    <property type="match status" value="1"/>
</dbReference>
<feature type="coiled-coil region" evidence="14">
    <location>
        <begin position="593"/>
        <end position="644"/>
    </location>
</feature>
<evidence type="ECO:0000256" key="2">
    <source>
        <dbReference type="ARBA" id="ARBA00010701"/>
    </source>
</evidence>
<evidence type="ECO:0000313" key="17">
    <source>
        <dbReference type="EMBL" id="CAB3373678.1"/>
    </source>
</evidence>
<comment type="subcellular location">
    <subcellularLocation>
        <location evidence="1">Membrane</location>
        <topology evidence="1">Single-pass type II membrane protein</topology>
    </subcellularLocation>
</comment>
<evidence type="ECO:0000256" key="10">
    <source>
        <dbReference type="ARBA" id="ARBA00022989"/>
    </source>
</evidence>
<evidence type="ECO:0000256" key="1">
    <source>
        <dbReference type="ARBA" id="ARBA00004606"/>
    </source>
</evidence>
<dbReference type="Gene3D" id="3.40.50.1820">
    <property type="entry name" value="alpha/beta hydrolase"/>
    <property type="match status" value="2"/>
</dbReference>
<name>A0A8S1CY23_9INSE</name>
<keyword evidence="14" id="KW-0175">Coiled coil</keyword>
<keyword evidence="13" id="KW-0325">Glycoprotein</keyword>
<feature type="domain" description="Fringe-like glycosyltransferase" evidence="15">
    <location>
        <begin position="775"/>
        <end position="912"/>
    </location>
</feature>
<dbReference type="GO" id="GO:0016020">
    <property type="term" value="C:membrane"/>
    <property type="evidence" value="ECO:0007669"/>
    <property type="project" value="UniProtKB-SubCell"/>
</dbReference>
<keyword evidence="4" id="KW-0808">Transferase</keyword>
<evidence type="ECO:0008006" key="19">
    <source>
        <dbReference type="Google" id="ProtNLM"/>
    </source>
</evidence>
<keyword evidence="6" id="KW-0732">Signal</keyword>
<dbReference type="OrthoDB" id="9974421at2759"/>
<keyword evidence="5" id="KW-0812">Transmembrane</keyword>
<protein>
    <recommendedName>
        <fullName evidence="19">N-acetylgalactosaminide beta-1,3-galactosyltransferase</fullName>
    </recommendedName>
</protein>
<dbReference type="Gene3D" id="3.90.550.50">
    <property type="match status" value="1"/>
</dbReference>
<evidence type="ECO:0000256" key="5">
    <source>
        <dbReference type="ARBA" id="ARBA00022692"/>
    </source>
</evidence>
<evidence type="ECO:0000256" key="8">
    <source>
        <dbReference type="ARBA" id="ARBA00022963"/>
    </source>
</evidence>
<evidence type="ECO:0000259" key="16">
    <source>
        <dbReference type="Pfam" id="PF04083"/>
    </source>
</evidence>
<feature type="domain" description="Partial AB-hydrolase lipase" evidence="16">
    <location>
        <begin position="216"/>
        <end position="270"/>
    </location>
</feature>
<evidence type="ECO:0000256" key="9">
    <source>
        <dbReference type="ARBA" id="ARBA00022968"/>
    </source>
</evidence>
<keyword evidence="11" id="KW-0443">Lipid metabolism</keyword>
<accession>A0A8S1CY23</accession>
<dbReference type="InterPro" id="IPR006693">
    <property type="entry name" value="AB_hydrolase_lipase"/>
</dbReference>
<keyword evidence="3" id="KW-0328">Glycosyltransferase</keyword>
<dbReference type="Pfam" id="PF04083">
    <property type="entry name" value="Abhydro_lipase"/>
    <property type="match status" value="1"/>
</dbReference>
<dbReference type="AlphaFoldDB" id="A0A8S1CY23"/>
<dbReference type="GO" id="GO:0016757">
    <property type="term" value="F:glycosyltransferase activity"/>
    <property type="evidence" value="ECO:0007669"/>
    <property type="project" value="UniProtKB-KW"/>
</dbReference>
<keyword evidence="8" id="KW-0442">Lipid degradation</keyword>
<keyword evidence="18" id="KW-1185">Reference proteome</keyword>
<reference evidence="17 18" key="1">
    <citation type="submission" date="2020-04" db="EMBL/GenBank/DDBJ databases">
        <authorList>
            <person name="Alioto T."/>
            <person name="Alioto T."/>
            <person name="Gomez Garrido J."/>
        </authorList>
    </citation>
    <scope>NUCLEOTIDE SEQUENCE [LARGE SCALE GENOMIC DNA]</scope>
</reference>
<dbReference type="EMBL" id="CADEPI010000088">
    <property type="protein sequence ID" value="CAB3373678.1"/>
    <property type="molecule type" value="Genomic_DNA"/>
</dbReference>
<keyword evidence="12" id="KW-0472">Membrane</keyword>
<sequence length="1000" mass="113454">MQDICSMQIFMLCGFNPEQFNETALPVMNSHSPAGTSTKTIIHFTKQVISWEFAQYDYGWAENMLVYGQMLPPNYHLNKVTAPVYLHYADNDWLAHPLDVQRIANNLGNLKAMIKMAPPMFNHIDFIWGIDATTLFTSWCPEFEDTQYEGTCAKEMFPLTTRTSLAACLIALVLLLANRVGGLQIVNSANEEVFADHLTTFTDANDAYVDLDPAMMIARAGYPAESHIVPTEDGYLLTVHRIPPHKNGPGHKHPVLLQHGLVSSSADWLTLGPGKALAYVLADEGYDVWIGNIRGNTYSRVHFNLSTSDPKFWDFSFHEMGYYDVPAMTSFILKKSGQAQLSYVGHSMGTTMFWVFCSSRPELQHRIRQMHALAPVAFLTRMKSPLRTMAPFERELQISLALIGEHEFLRHGAITGYLEEEFLKINHIGTKGAEYLFYFICGYDPDQFNKTLLPLILGHTPAGASTQTVLHFLQEVNSGKFRQYDEGTAAGNRRKYGTPEPPEYDLSKIEVPVYMHYGLNDYLAAEEDVMELINARKLVYDPLITALKNGSHKVKDKLSKEELSNDLASLSAKMSEGKNFLVTSYKEHAKPTTDQLVNQLKQLNERRVSAELAQHWGPNLLGFLEKLEKRVNLMEKDSEAKIAALGAEEQEWFRLALRKTKLYPDLLVTKSAPYLSRMLSTLSQKKRMKRKTFWRLDCQLLVAFVVGAISGFLYADFAIAQHQVAHYKHAQVGRGIGEMNQEKTLLLRKLQNIKSAELKILKQRLRRHQRLICWIMTHSRNHASKAQTVRATWGRFCDVTLFVSDELDEKLFPMIKVEAPPGRDSLWHKVRAAFKFIHSNFSGKYDWVMKADDDTFVNVQSLREHLASFNPSHALYFGEPLVSGYFGDDSEYMGGGGGYVLSRETVDRFVKLLNDSRTDDEVGCDRHAATAGEDPYIGRCLYLLNVTGVDSRDRTGLNRFAQHPGPTRGEIWSNTSFWYWEFQKNPMLAAAQAYTSLITT</sequence>
<dbReference type="InterPro" id="IPR029058">
    <property type="entry name" value="AB_hydrolase_fold"/>
</dbReference>
<evidence type="ECO:0000256" key="11">
    <source>
        <dbReference type="ARBA" id="ARBA00023098"/>
    </source>
</evidence>
<dbReference type="PANTHER" id="PTHR11005">
    <property type="entry name" value="LYSOSOMAL ACID LIPASE-RELATED"/>
    <property type="match status" value="1"/>
</dbReference>
<dbReference type="GO" id="GO:0016787">
    <property type="term" value="F:hydrolase activity"/>
    <property type="evidence" value="ECO:0007669"/>
    <property type="project" value="UniProtKB-KW"/>
</dbReference>
<evidence type="ECO:0000256" key="6">
    <source>
        <dbReference type="ARBA" id="ARBA00022729"/>
    </source>
</evidence>
<organism evidence="17 18">
    <name type="scientific">Cloeon dipterum</name>
    <dbReference type="NCBI Taxonomy" id="197152"/>
    <lineage>
        <taxon>Eukaryota</taxon>
        <taxon>Metazoa</taxon>
        <taxon>Ecdysozoa</taxon>
        <taxon>Arthropoda</taxon>
        <taxon>Hexapoda</taxon>
        <taxon>Insecta</taxon>
        <taxon>Pterygota</taxon>
        <taxon>Palaeoptera</taxon>
        <taxon>Ephemeroptera</taxon>
        <taxon>Pisciforma</taxon>
        <taxon>Baetidae</taxon>
        <taxon>Cloeon</taxon>
    </lineage>
</organism>
<evidence type="ECO:0000259" key="15">
    <source>
        <dbReference type="Pfam" id="PF02434"/>
    </source>
</evidence>
<evidence type="ECO:0000256" key="13">
    <source>
        <dbReference type="ARBA" id="ARBA00023180"/>
    </source>
</evidence>
<dbReference type="Proteomes" id="UP000494165">
    <property type="component" value="Unassembled WGS sequence"/>
</dbReference>